<keyword evidence="20" id="KW-1185">Reference proteome</keyword>
<evidence type="ECO:0000259" key="18">
    <source>
        <dbReference type="SMART" id="SM00968"/>
    </source>
</evidence>
<feature type="coiled-coil region" evidence="16">
    <location>
        <begin position="789"/>
        <end position="921"/>
    </location>
</feature>
<evidence type="ECO:0000256" key="5">
    <source>
        <dbReference type="ARBA" id="ARBA00022741"/>
    </source>
</evidence>
<evidence type="ECO:0000256" key="1">
    <source>
        <dbReference type="ARBA" id="ARBA00004123"/>
    </source>
</evidence>
<dbReference type="SMART" id="SM00968">
    <property type="entry name" value="SMC_hinge"/>
    <property type="match status" value="1"/>
</dbReference>
<keyword evidence="6" id="KW-0498">Mitosis</keyword>
<dbReference type="FunFam" id="3.40.50.300:FF:000385">
    <property type="entry name" value="Structural maintenance of chromosomes 2"/>
    <property type="match status" value="1"/>
</dbReference>
<dbReference type="OMA" id="THNKIAM"/>
<dbReference type="GO" id="GO:0051321">
    <property type="term" value="P:meiotic cell cycle"/>
    <property type="evidence" value="ECO:0007669"/>
    <property type="project" value="UniProtKB-KW"/>
</dbReference>
<dbReference type="PIRSF" id="PIRSF005719">
    <property type="entry name" value="SMC"/>
    <property type="match status" value="1"/>
</dbReference>
<dbReference type="SUPFAM" id="SSF75553">
    <property type="entry name" value="Smc hinge domain"/>
    <property type="match status" value="1"/>
</dbReference>
<dbReference type="Gene3D" id="3.40.50.300">
    <property type="entry name" value="P-loop containing nucleotide triphosphate hydrolases"/>
    <property type="match status" value="2"/>
</dbReference>
<evidence type="ECO:0000256" key="13">
    <source>
        <dbReference type="ARBA" id="ARBA00058390"/>
    </source>
</evidence>
<dbReference type="FunFam" id="3.40.50.300:FF:000278">
    <property type="entry name" value="Structural maintenance of chromosomes 2"/>
    <property type="match status" value="1"/>
</dbReference>
<dbReference type="Proteomes" id="UP000825935">
    <property type="component" value="Chromosome 15"/>
</dbReference>
<protein>
    <recommendedName>
        <fullName evidence="15">Structural maintenance of chromosomes protein</fullName>
    </recommendedName>
</protein>
<dbReference type="InterPro" id="IPR027120">
    <property type="entry name" value="Smc2_ABC"/>
</dbReference>
<feature type="coiled-coil region" evidence="16">
    <location>
        <begin position="989"/>
        <end position="1026"/>
    </location>
</feature>
<dbReference type="AlphaFoldDB" id="A0A8T2T556"/>
<name>A0A8T2T556_CERRI</name>
<comment type="caution">
    <text evidence="19">The sequence shown here is derived from an EMBL/GenBank/DDBJ whole genome shotgun (WGS) entry which is preliminary data.</text>
</comment>
<keyword evidence="11" id="KW-0469">Meiosis</keyword>
<dbReference type="InterPro" id="IPR010935">
    <property type="entry name" value="SMC_hinge"/>
</dbReference>
<feature type="domain" description="SMC hinge" evidence="18">
    <location>
        <begin position="518"/>
        <end position="638"/>
    </location>
</feature>
<keyword evidence="8 16" id="KW-0175">Coiled coil</keyword>
<evidence type="ECO:0000256" key="3">
    <source>
        <dbReference type="ARBA" id="ARBA00022528"/>
    </source>
</evidence>
<evidence type="ECO:0000313" key="19">
    <source>
        <dbReference type="EMBL" id="KAH7404317.1"/>
    </source>
</evidence>
<evidence type="ECO:0000256" key="6">
    <source>
        <dbReference type="ARBA" id="ARBA00022776"/>
    </source>
</evidence>
<dbReference type="InterPro" id="IPR024704">
    <property type="entry name" value="SMC"/>
</dbReference>
<dbReference type="Gene3D" id="1.10.287.2610">
    <property type="match status" value="1"/>
</dbReference>
<evidence type="ECO:0000256" key="14">
    <source>
        <dbReference type="ARBA" id="ARBA00062012"/>
    </source>
</evidence>
<dbReference type="Gene3D" id="3.30.70.1620">
    <property type="match status" value="1"/>
</dbReference>
<dbReference type="Pfam" id="PF02463">
    <property type="entry name" value="SMC_N"/>
    <property type="match status" value="1"/>
</dbReference>
<proteinExistence type="inferred from homology"/>
<dbReference type="GO" id="GO:0005524">
    <property type="term" value="F:ATP binding"/>
    <property type="evidence" value="ECO:0007669"/>
    <property type="project" value="UniProtKB-KW"/>
</dbReference>
<dbReference type="GO" id="GO:0051301">
    <property type="term" value="P:cell division"/>
    <property type="evidence" value="ECO:0007669"/>
    <property type="project" value="UniProtKB-KW"/>
</dbReference>
<evidence type="ECO:0000256" key="16">
    <source>
        <dbReference type="SAM" id="Coils"/>
    </source>
</evidence>
<keyword evidence="7" id="KW-0067">ATP-binding</keyword>
<dbReference type="GO" id="GO:0098813">
    <property type="term" value="P:nuclear chromosome segregation"/>
    <property type="evidence" value="ECO:0007669"/>
    <property type="project" value="UniProtKB-ARBA"/>
</dbReference>
<reference evidence="19" key="1">
    <citation type="submission" date="2021-08" db="EMBL/GenBank/DDBJ databases">
        <title>WGS assembly of Ceratopteris richardii.</title>
        <authorList>
            <person name="Marchant D.B."/>
            <person name="Chen G."/>
            <person name="Jenkins J."/>
            <person name="Shu S."/>
            <person name="Leebens-Mack J."/>
            <person name="Grimwood J."/>
            <person name="Schmutz J."/>
            <person name="Soltis P."/>
            <person name="Soltis D."/>
            <person name="Chen Z.-H."/>
        </authorList>
    </citation>
    <scope>NUCLEOTIDE SEQUENCE</scope>
    <source>
        <strain evidence="19">Whitten #5841</strain>
        <tissue evidence="19">Leaf</tissue>
    </source>
</reference>
<evidence type="ECO:0000256" key="10">
    <source>
        <dbReference type="ARBA" id="ARBA00023242"/>
    </source>
</evidence>
<dbReference type="GO" id="GO:0016887">
    <property type="term" value="F:ATP hydrolysis activity"/>
    <property type="evidence" value="ECO:0007669"/>
    <property type="project" value="InterPro"/>
</dbReference>
<evidence type="ECO:0000256" key="7">
    <source>
        <dbReference type="ARBA" id="ARBA00022840"/>
    </source>
</evidence>
<dbReference type="GO" id="GO:0000793">
    <property type="term" value="C:condensed chromosome"/>
    <property type="evidence" value="ECO:0007669"/>
    <property type="project" value="UniProtKB-ARBA"/>
</dbReference>
<evidence type="ECO:0000256" key="11">
    <source>
        <dbReference type="ARBA" id="ARBA00023254"/>
    </source>
</evidence>
<dbReference type="EMBL" id="CM035420">
    <property type="protein sequence ID" value="KAH7404317.1"/>
    <property type="molecule type" value="Genomic_DNA"/>
</dbReference>
<dbReference type="InterPro" id="IPR036277">
    <property type="entry name" value="SMC_hinge_sf"/>
</dbReference>
<dbReference type="Gene3D" id="1.20.1060.20">
    <property type="match status" value="1"/>
</dbReference>
<keyword evidence="3" id="KW-0150">Chloroplast</keyword>
<comment type="subcellular location">
    <subcellularLocation>
        <location evidence="1 15">Nucleus</location>
    </subcellularLocation>
</comment>
<evidence type="ECO:0000256" key="4">
    <source>
        <dbReference type="ARBA" id="ARBA00022618"/>
    </source>
</evidence>
<feature type="coiled-coil region" evidence="16">
    <location>
        <begin position="267"/>
        <end position="386"/>
    </location>
</feature>
<feature type="coiled-coil region" evidence="16">
    <location>
        <begin position="414"/>
        <end position="500"/>
    </location>
</feature>
<keyword evidence="9" id="KW-0226">DNA condensation</keyword>
<dbReference type="SUPFAM" id="SSF52540">
    <property type="entry name" value="P-loop containing nucleoside triphosphate hydrolases"/>
    <property type="match status" value="1"/>
</dbReference>
<dbReference type="InterPro" id="IPR003395">
    <property type="entry name" value="RecF/RecN/SMC_N"/>
</dbReference>
<dbReference type="GO" id="GO:0000796">
    <property type="term" value="C:condensin complex"/>
    <property type="evidence" value="ECO:0007669"/>
    <property type="project" value="UniProtKB-ARBA"/>
</dbReference>
<evidence type="ECO:0000313" key="20">
    <source>
        <dbReference type="Proteomes" id="UP000825935"/>
    </source>
</evidence>
<dbReference type="GO" id="GO:0030261">
    <property type="term" value="P:chromosome condensation"/>
    <property type="evidence" value="ECO:0007669"/>
    <property type="project" value="UniProtKB-KW"/>
</dbReference>
<dbReference type="PANTHER" id="PTHR43977">
    <property type="entry name" value="STRUCTURAL MAINTENANCE OF CHROMOSOMES PROTEIN 3"/>
    <property type="match status" value="1"/>
</dbReference>
<keyword evidence="5" id="KW-0547">Nucleotide-binding</keyword>
<evidence type="ECO:0000256" key="12">
    <source>
        <dbReference type="ARBA" id="ARBA00023306"/>
    </source>
</evidence>
<keyword evidence="10 15" id="KW-0539">Nucleus</keyword>
<dbReference type="GO" id="GO:0031981">
    <property type="term" value="C:nuclear lumen"/>
    <property type="evidence" value="ECO:0007669"/>
    <property type="project" value="UniProtKB-ARBA"/>
</dbReference>
<organism evidence="19 20">
    <name type="scientific">Ceratopteris richardii</name>
    <name type="common">Triangle waterfern</name>
    <dbReference type="NCBI Taxonomy" id="49495"/>
    <lineage>
        <taxon>Eukaryota</taxon>
        <taxon>Viridiplantae</taxon>
        <taxon>Streptophyta</taxon>
        <taxon>Embryophyta</taxon>
        <taxon>Tracheophyta</taxon>
        <taxon>Polypodiopsida</taxon>
        <taxon>Polypodiidae</taxon>
        <taxon>Polypodiales</taxon>
        <taxon>Pteridineae</taxon>
        <taxon>Pteridaceae</taxon>
        <taxon>Parkerioideae</taxon>
        <taxon>Ceratopteris</taxon>
    </lineage>
</organism>
<keyword evidence="12" id="KW-0131">Cell cycle</keyword>
<dbReference type="FunFam" id="1.20.1060.20:FF:000005">
    <property type="entry name" value="Structural maintenance of chromosomes 2"/>
    <property type="match status" value="1"/>
</dbReference>
<comment type="function">
    <text evidence="13">Central component of the condensin complex, a complex required for conversion of interphase chromatin into mitotic-like condense chromosomes. The condensin complex probably introduces positive supercoils into relaxed DNA in the presence of type I topoisomerases and converts nicked DNA into positive knotted forms in the presence of type II topoisomerases. Also involved in chromosome segregation in meiosis.</text>
</comment>
<sequence length="1196" mass="134429">MHIKEISLEGFKSYATRTVVPGFDPFFNAITGLNGSGKSNILDSICFVLGITNLQQVRATNLQELVYKQGQAGVTKATVSIIFDNSDRNRSPIGYEECSEITVTRQIVVGGRNKYLINGHLAQPTRVQNLFHSVQLNVNNPHFLIMQGRITKVLNMKPPEILSMLEEAAGTRMYEMKKDAALKTLQKKQTKVDEIDNVLGQEILPALEKLRKERAQYMSWVNGNAELDRLKRFCIAFEFFEAEKIKNAAVNDVERLRCKINESDATIKGITDEMAEKEKLISELMTEKENRMGSDIKELSEKVDKLSNAMVKETSVYSNQKDTLKSEKASISKLEKNIKDLAASYEEKCAAILKLDKDASGLKEKVETLTSNLAEVEKEYQGVQAGKSGGNEEKSLADQLTEMKAAVGKASTESKHAKTKIQHLEKELKEKKKQLASKKEEANAVDKELKAKRTEIEKIRNALSGIPIEEGHIESLEKIKAQELEVIQRLKTEVNEISAQLGSINFQYSDPVKNFERNKVKGVVARLLHVKDVSAVTALEVAAGGKLYNVVVDSEQTGKLLLERGNLRRRITIIPLNKIESHIIPTKTQDMASKLVGRGNATPALSLIGFDEELKAAMSYVFGSTFVCKTMEAAKQVTFHKDIRIPSVSLEGDIFDPRGLLTGGARRGSGELLKQLHRLSVAESELANHQAKLAEVEAEIASLLPSQKKYDHLKSQLELKSYDLALFEERAKECEHHKLAEAVSQLGRELDEAMTESKSKEDLYKSCCEKVTSLEQAIKDHGRDRESRLSALEKQIKSIKQQLSVSGKELKRFDGEKERLTMEKEAISQEKISSEAQLSANQAQLKSFEESLEKFALQVDAIKQEYKRAEDELKQSRAKIKECDSQINSLTKSLNKLQQRKTDCQVEIRKIENEVTRMESEQMECSKLVERLLEKHKWIATEKQLFGKPGTDYNFESRNPAAARAELDDKQAEQSNLEKRINKKVITMFEKAEDEYNDLTSKKRIIENDKSKIHKVIDELDEKKKETLKLTWQKVNKDFGSIFSTLLPGTMAKLVPPEGGDFMDGLEVRVAFGSVWKQSLSELSGGQRSLLALSLILALLLFKPAPLYILDEVDAALDLSHTQNIGRMIKAHFPHSQFIVVSLKEGMFNNANVIFRTKFVDGVSTVTRTVPNSKQQGRKGGATPERRAPLKENMVR</sequence>
<feature type="region of interest" description="Disordered" evidence="17">
    <location>
        <begin position="1170"/>
        <end position="1196"/>
    </location>
</feature>
<evidence type="ECO:0000256" key="9">
    <source>
        <dbReference type="ARBA" id="ARBA00023067"/>
    </source>
</evidence>
<dbReference type="InterPro" id="IPR027417">
    <property type="entry name" value="P-loop_NTPase"/>
</dbReference>
<dbReference type="GO" id="GO:0000280">
    <property type="term" value="P:nuclear division"/>
    <property type="evidence" value="ECO:0007669"/>
    <property type="project" value="UniProtKB-ARBA"/>
</dbReference>
<feature type="compositionally biased region" description="Basic and acidic residues" evidence="17">
    <location>
        <begin position="1184"/>
        <end position="1196"/>
    </location>
</feature>
<dbReference type="Pfam" id="PF06470">
    <property type="entry name" value="SMC_hinge"/>
    <property type="match status" value="1"/>
</dbReference>
<gene>
    <name evidence="19" type="ORF">KP509_15G020500</name>
</gene>
<keyword evidence="3" id="KW-0934">Plastid</keyword>
<evidence type="ECO:0000256" key="17">
    <source>
        <dbReference type="SAM" id="MobiDB-lite"/>
    </source>
</evidence>
<evidence type="ECO:0000256" key="8">
    <source>
        <dbReference type="ARBA" id="ARBA00023054"/>
    </source>
</evidence>
<comment type="similarity">
    <text evidence="2">Belongs to the SMC family. SMC2 subfamily.</text>
</comment>
<evidence type="ECO:0000256" key="2">
    <source>
        <dbReference type="ARBA" id="ARBA00005231"/>
    </source>
</evidence>
<comment type="subunit">
    <text evidence="14">Forms a heterodimer with SMC4. Component of the condensin complex, which contains the SMC2 and SMC4 heterodimer, and three non SMC subunits that probably regulate the complex: CAPH, CAPD2 and CAPG.</text>
</comment>
<dbReference type="Gene3D" id="1.10.287.1490">
    <property type="match status" value="1"/>
</dbReference>
<dbReference type="OrthoDB" id="10255539at2759"/>
<dbReference type="CDD" id="cd03273">
    <property type="entry name" value="ABC_SMC2_euk"/>
    <property type="match status" value="1"/>
</dbReference>
<accession>A0A8T2T556</accession>
<keyword evidence="4" id="KW-0132">Cell division</keyword>
<evidence type="ECO:0000256" key="15">
    <source>
        <dbReference type="PIRNR" id="PIRNR005719"/>
    </source>
</evidence>